<dbReference type="InterPro" id="IPR017896">
    <property type="entry name" value="4Fe4S_Fe-S-bd"/>
</dbReference>
<feature type="domain" description="4Fe-4S ferredoxin-type" evidence="4">
    <location>
        <begin position="177"/>
        <end position="206"/>
    </location>
</feature>
<dbReference type="PROSITE" id="PS00198">
    <property type="entry name" value="4FE4S_FER_1"/>
    <property type="match status" value="2"/>
</dbReference>
<sequence>MINILNLGEVIYLRAFDNDIQLIKYEVIKEVVKLSIKGTLKKEGKNLFKVLVPGPKAKTRCCIHKERAIVGDRIKLAMGGDKTNENVIEVISSACDACPIQRFTVTEGCRGCITHKCTQACPVGAIQIINRRSYIDPNKCIECGKCKTACPYNAISDVMRPCRRACNAGALSFDEDKKAVIDNEKCIQCGACVYQCPFGAIMDKSSVVDVVNLLQEPKENIHVYAVVAPAIASQFTYVKLGQVVSGIKQMGFHDVIEVALGADMVVQNETKEFIETIEELKTMTSSCCPAFVSYIKKHYPELGKHVSSTVSPMIAVCRLIKNADPLSKIVFIGPCTAKKMEIKQADIKGITDYVLTFEELEAMLDAYEIDLEECEELPLNNASYYGRIFARSGGLTEAVKHLVDTSNTTSEFKPISCDGLIECDKALKLLKFNRSNGNFIEGMACLGGCIGGATALHHTPKDKNEVNKYGKLAMEKNVIETIKVIKVEKVDMHRGKDFMTK</sequence>
<evidence type="ECO:0000313" key="6">
    <source>
        <dbReference type="Proteomes" id="UP000776252"/>
    </source>
</evidence>
<keyword evidence="3" id="KW-0411">Iron-sulfur</keyword>
<evidence type="ECO:0000256" key="2">
    <source>
        <dbReference type="ARBA" id="ARBA00023004"/>
    </source>
</evidence>
<keyword evidence="6" id="KW-1185">Reference proteome</keyword>
<evidence type="ECO:0000256" key="1">
    <source>
        <dbReference type="ARBA" id="ARBA00022723"/>
    </source>
</evidence>
<dbReference type="PROSITE" id="PS51379">
    <property type="entry name" value="4FE4S_FER_2"/>
    <property type="match status" value="3"/>
</dbReference>
<dbReference type="InterPro" id="IPR004108">
    <property type="entry name" value="Fe_hydrogenase_lsu_C"/>
</dbReference>
<gene>
    <name evidence="5" type="ORF">KPL37_18890</name>
</gene>
<reference evidence="5 6" key="1">
    <citation type="submission" date="2021-06" db="EMBL/GenBank/DDBJ databases">
        <title>Clostridia strains as spoilage organisms.</title>
        <authorList>
            <person name="Wambui J."/>
            <person name="Stephan R."/>
            <person name="Stevens M.J.A."/>
        </authorList>
    </citation>
    <scope>NUCLEOTIDE SEQUENCE [LARGE SCALE GENOMIC DNA]</scope>
    <source>
        <strain evidence="5 6">DSM 14204</strain>
    </source>
</reference>
<dbReference type="EMBL" id="JAHLDV010000098">
    <property type="protein sequence ID" value="MBU3161755.1"/>
    <property type="molecule type" value="Genomic_DNA"/>
</dbReference>
<feature type="domain" description="4Fe-4S ferredoxin-type" evidence="4">
    <location>
        <begin position="131"/>
        <end position="161"/>
    </location>
</feature>
<dbReference type="Pfam" id="PF02906">
    <property type="entry name" value="Fe_hyd_lg_C"/>
    <property type="match status" value="1"/>
</dbReference>
<protein>
    <submittedName>
        <fullName evidence="5">4Fe-4S dicluster domain-containing protein</fullName>
    </submittedName>
</protein>
<proteinExistence type="predicted"/>
<dbReference type="PANTHER" id="PTHR11615">
    <property type="entry name" value="NITRATE, FORMATE, IRON DEHYDROGENASE"/>
    <property type="match status" value="1"/>
</dbReference>
<dbReference type="NCBIfam" id="TIGR04105">
    <property type="entry name" value="FeFe_hydrog_B1"/>
    <property type="match status" value="1"/>
</dbReference>
<dbReference type="Proteomes" id="UP000776252">
    <property type="component" value="Unassembled WGS sequence"/>
</dbReference>
<organism evidence="5 6">
    <name type="scientific">Clostridium frigoris</name>
    <dbReference type="NCBI Taxonomy" id="205327"/>
    <lineage>
        <taxon>Bacteria</taxon>
        <taxon>Bacillati</taxon>
        <taxon>Bacillota</taxon>
        <taxon>Clostridia</taxon>
        <taxon>Eubacteriales</taxon>
        <taxon>Clostridiaceae</taxon>
        <taxon>Clostridium</taxon>
    </lineage>
</organism>
<feature type="domain" description="4Fe-4S ferredoxin-type" evidence="4">
    <location>
        <begin position="101"/>
        <end position="130"/>
    </location>
</feature>
<evidence type="ECO:0000256" key="3">
    <source>
        <dbReference type="ARBA" id="ARBA00023014"/>
    </source>
</evidence>
<accession>A0ABS6BYV8</accession>
<dbReference type="InterPro" id="IPR027631">
    <property type="entry name" value="Mono_FeFe_hydrog"/>
</dbReference>
<keyword evidence="1" id="KW-0479">Metal-binding</keyword>
<dbReference type="InterPro" id="IPR017900">
    <property type="entry name" value="4Fe4S_Fe_S_CS"/>
</dbReference>
<evidence type="ECO:0000313" key="5">
    <source>
        <dbReference type="EMBL" id="MBU3161755.1"/>
    </source>
</evidence>
<keyword evidence="2" id="KW-0408">Iron</keyword>
<dbReference type="Pfam" id="PF13237">
    <property type="entry name" value="Fer4_10"/>
    <property type="match status" value="1"/>
</dbReference>
<name>A0ABS6BYV8_9CLOT</name>
<evidence type="ECO:0000259" key="4">
    <source>
        <dbReference type="PROSITE" id="PS51379"/>
    </source>
</evidence>
<comment type="caution">
    <text evidence="5">The sequence shown here is derived from an EMBL/GenBank/DDBJ whole genome shotgun (WGS) entry which is preliminary data.</text>
</comment>
<dbReference type="InterPro" id="IPR050340">
    <property type="entry name" value="Cytosolic_Fe-S_CAF"/>
</dbReference>